<dbReference type="AlphaFoldDB" id="A0ABD3FWR1"/>
<comment type="caution">
    <text evidence="2">The sequence shown here is derived from an EMBL/GenBank/DDBJ whole genome shotgun (WGS) entry which is preliminary data.</text>
</comment>
<dbReference type="Proteomes" id="UP001632037">
    <property type="component" value="Unassembled WGS sequence"/>
</dbReference>
<dbReference type="EMBL" id="JBIMZQ010000005">
    <property type="protein sequence ID" value="KAL3671203.1"/>
    <property type="molecule type" value="Genomic_DNA"/>
</dbReference>
<feature type="compositionally biased region" description="Basic and acidic residues" evidence="1">
    <location>
        <begin position="35"/>
        <end position="64"/>
    </location>
</feature>
<evidence type="ECO:0000313" key="2">
    <source>
        <dbReference type="EMBL" id="KAL3671203.1"/>
    </source>
</evidence>
<protein>
    <submittedName>
        <fullName evidence="2">Uncharacterized protein</fullName>
    </submittedName>
</protein>
<name>A0ABD3FWR1_9STRA</name>
<accession>A0ABD3FWR1</accession>
<evidence type="ECO:0000313" key="3">
    <source>
        <dbReference type="Proteomes" id="UP001632037"/>
    </source>
</evidence>
<reference evidence="2 3" key="1">
    <citation type="submission" date="2024-09" db="EMBL/GenBank/DDBJ databases">
        <title>Genome sequencing and assembly of Phytophthora oleae, isolate VK10A, causative agent of rot of olive drupes.</title>
        <authorList>
            <person name="Conti Taguali S."/>
            <person name="Riolo M."/>
            <person name="La Spada F."/>
            <person name="Cacciola S.O."/>
            <person name="Dionisio G."/>
        </authorList>
    </citation>
    <scope>NUCLEOTIDE SEQUENCE [LARGE SCALE GENOMIC DNA]</scope>
    <source>
        <strain evidence="2 3">VK10A</strain>
    </source>
</reference>
<proteinExistence type="predicted"/>
<gene>
    <name evidence="2" type="ORF">V7S43_003135</name>
</gene>
<sequence>MGANPHSTVRNRENRPSSAYFQPRQSQWSSSGPPMDRRRDVVRRPQYDDEGNRVIVDDGREESSRPALKYASSPRDSFTCLDESDRNHVELAPDHVPPPSFPPEVTTDQVIPSDSNMDCEASFSVHDSFLPRFLSTFIMELPSKLEPVMNSTKRSRKMRWYLEYTQRIERICSPHVHIQMESKAVVVLVENRIWLKLKGPSTVILLEKTIRTMRDHAISWRGLKSEVK</sequence>
<evidence type="ECO:0000256" key="1">
    <source>
        <dbReference type="SAM" id="MobiDB-lite"/>
    </source>
</evidence>
<feature type="compositionally biased region" description="Polar residues" evidence="1">
    <location>
        <begin position="16"/>
        <end position="32"/>
    </location>
</feature>
<feature type="region of interest" description="Disordered" evidence="1">
    <location>
        <begin position="1"/>
        <end position="81"/>
    </location>
</feature>
<organism evidence="2 3">
    <name type="scientific">Phytophthora oleae</name>
    <dbReference type="NCBI Taxonomy" id="2107226"/>
    <lineage>
        <taxon>Eukaryota</taxon>
        <taxon>Sar</taxon>
        <taxon>Stramenopiles</taxon>
        <taxon>Oomycota</taxon>
        <taxon>Peronosporomycetes</taxon>
        <taxon>Peronosporales</taxon>
        <taxon>Peronosporaceae</taxon>
        <taxon>Phytophthora</taxon>
    </lineage>
</organism>
<keyword evidence="3" id="KW-1185">Reference proteome</keyword>